<proteinExistence type="predicted"/>
<dbReference type="InterPro" id="IPR001279">
    <property type="entry name" value="Metallo-B-lactamas"/>
</dbReference>
<keyword evidence="2" id="KW-0479">Metal-binding</keyword>
<dbReference type="SUPFAM" id="SSF56281">
    <property type="entry name" value="Metallo-hydrolase/oxidoreductase"/>
    <property type="match status" value="1"/>
</dbReference>
<comment type="cofactor">
    <cofactor evidence="1">
        <name>Zn(2+)</name>
        <dbReference type="ChEBI" id="CHEBI:29105"/>
    </cofactor>
</comment>
<sequence length="184" mass="19531">MSEPSDLYFRQVPIGPMANFIYFIGSRSTRTCVVVDPAWDTDALVRLAEADDMKIVGALVTHYHPDHCGGGMMGFRVPGGVAELIGRVDARIHVHKLEADGLKQVTGVSEGDLVRREGGDRLALGDVEITFIHTPGHTPGVSASSSAIASSPATLCSSTAAAASTSRAATRSRCTRASRGRWPR</sequence>
<dbReference type="Proteomes" id="UP001150924">
    <property type="component" value="Unassembled WGS sequence"/>
</dbReference>
<dbReference type="Gene3D" id="3.60.15.10">
    <property type="entry name" value="Ribonuclease Z/Hydroxyacylglutathione hydrolase-like"/>
    <property type="match status" value="1"/>
</dbReference>
<dbReference type="SMART" id="SM00849">
    <property type="entry name" value="Lactamase_B"/>
    <property type="match status" value="1"/>
</dbReference>
<evidence type="ECO:0000256" key="2">
    <source>
        <dbReference type="ARBA" id="ARBA00022723"/>
    </source>
</evidence>
<evidence type="ECO:0000256" key="3">
    <source>
        <dbReference type="ARBA" id="ARBA00022801"/>
    </source>
</evidence>
<dbReference type="EMBL" id="JAPNKE010000002">
    <property type="protein sequence ID" value="MCY1004720.1"/>
    <property type="molecule type" value="Genomic_DNA"/>
</dbReference>
<protein>
    <submittedName>
        <fullName evidence="6">MBL fold metallo-hydrolase</fullName>
    </submittedName>
</protein>
<dbReference type="Pfam" id="PF00753">
    <property type="entry name" value="Lactamase_B"/>
    <property type="match status" value="1"/>
</dbReference>
<dbReference type="PANTHER" id="PTHR46233:SF3">
    <property type="entry name" value="HYDROXYACYLGLUTATHIONE HYDROLASE GLOC"/>
    <property type="match status" value="1"/>
</dbReference>
<keyword evidence="4" id="KW-0862">Zinc</keyword>
<keyword evidence="3" id="KW-0378">Hydrolase</keyword>
<feature type="domain" description="Metallo-beta-lactamase" evidence="5">
    <location>
        <begin position="18"/>
        <end position="181"/>
    </location>
</feature>
<evidence type="ECO:0000256" key="1">
    <source>
        <dbReference type="ARBA" id="ARBA00001947"/>
    </source>
</evidence>
<name>A0A9X3IVB4_9BACT</name>
<dbReference type="InterPro" id="IPR036866">
    <property type="entry name" value="RibonucZ/Hydroxyglut_hydro"/>
</dbReference>
<gene>
    <name evidence="6" type="ORF">OV079_03865</name>
</gene>
<comment type="caution">
    <text evidence="6">The sequence shown here is derived from an EMBL/GenBank/DDBJ whole genome shotgun (WGS) entry which is preliminary data.</text>
</comment>
<accession>A0A9X3IVB4</accession>
<evidence type="ECO:0000313" key="7">
    <source>
        <dbReference type="Proteomes" id="UP001150924"/>
    </source>
</evidence>
<reference evidence="6" key="1">
    <citation type="submission" date="2022-11" db="EMBL/GenBank/DDBJ databases">
        <title>Minimal conservation of predation-associated metabolite biosynthetic gene clusters underscores biosynthetic potential of Myxococcota including descriptions for ten novel species: Archangium lansinium sp. nov., Myxococcus landrumus sp. nov., Nannocystis bai.</title>
        <authorList>
            <person name="Ahearne A."/>
            <person name="Stevens C."/>
            <person name="Phillips K."/>
        </authorList>
    </citation>
    <scope>NUCLEOTIDE SEQUENCE</scope>
    <source>
        <strain evidence="6">Na p29</strain>
    </source>
</reference>
<keyword evidence="7" id="KW-1185">Reference proteome</keyword>
<evidence type="ECO:0000313" key="6">
    <source>
        <dbReference type="EMBL" id="MCY1004720.1"/>
    </source>
</evidence>
<evidence type="ECO:0000259" key="5">
    <source>
        <dbReference type="SMART" id="SM00849"/>
    </source>
</evidence>
<dbReference type="GO" id="GO:0016787">
    <property type="term" value="F:hydrolase activity"/>
    <property type="evidence" value="ECO:0007669"/>
    <property type="project" value="UniProtKB-KW"/>
</dbReference>
<evidence type="ECO:0000256" key="4">
    <source>
        <dbReference type="ARBA" id="ARBA00022833"/>
    </source>
</evidence>
<dbReference type="AlphaFoldDB" id="A0A9X3IVB4"/>
<dbReference type="GO" id="GO:0046872">
    <property type="term" value="F:metal ion binding"/>
    <property type="evidence" value="ECO:0007669"/>
    <property type="project" value="UniProtKB-KW"/>
</dbReference>
<organism evidence="6 7">
    <name type="scientific">Nannocystis pusilla</name>
    <dbReference type="NCBI Taxonomy" id="889268"/>
    <lineage>
        <taxon>Bacteria</taxon>
        <taxon>Pseudomonadati</taxon>
        <taxon>Myxococcota</taxon>
        <taxon>Polyangia</taxon>
        <taxon>Nannocystales</taxon>
        <taxon>Nannocystaceae</taxon>
        <taxon>Nannocystis</taxon>
    </lineage>
</organism>
<dbReference type="InterPro" id="IPR051453">
    <property type="entry name" value="MBL_Glyoxalase_II"/>
</dbReference>
<dbReference type="PANTHER" id="PTHR46233">
    <property type="entry name" value="HYDROXYACYLGLUTATHIONE HYDROLASE GLOC"/>
    <property type="match status" value="1"/>
</dbReference>